<dbReference type="EMBL" id="LDJX01000005">
    <property type="protein sequence ID" value="KPM31485.1"/>
    <property type="molecule type" value="Genomic_DNA"/>
</dbReference>
<dbReference type="PATRIC" id="fig|1300341.3.peg.2909"/>
<comment type="caution">
    <text evidence="1">The sequence shown here is derived from an EMBL/GenBank/DDBJ whole genome shotgun (WGS) entry which is preliminary data.</text>
</comment>
<dbReference type="AlphaFoldDB" id="A0A0P7AI97"/>
<evidence type="ECO:0000313" key="1">
    <source>
        <dbReference type="EMBL" id="KPM31485.1"/>
    </source>
</evidence>
<dbReference type="Proteomes" id="UP000050280">
    <property type="component" value="Unassembled WGS sequence"/>
</dbReference>
<evidence type="ECO:0008006" key="3">
    <source>
        <dbReference type="Google" id="ProtNLM"/>
    </source>
</evidence>
<accession>A0A0P7AI97</accession>
<proteinExistence type="predicted"/>
<evidence type="ECO:0000313" key="2">
    <source>
        <dbReference type="Proteomes" id="UP000050280"/>
    </source>
</evidence>
<gene>
    <name evidence="1" type="ORF">I595_2752</name>
</gene>
<name>A0A0P7AI97_9FLAO</name>
<dbReference type="PANTHER" id="PTHR35866:SF1">
    <property type="entry name" value="YKGJ FAMILY CYSTEINE CLUSTER PROTEIN"/>
    <property type="match status" value="1"/>
</dbReference>
<reference evidence="1 2" key="1">
    <citation type="submission" date="2015-09" db="EMBL/GenBank/DDBJ databases">
        <title>Genome sequence of the marine flavobacterium Croceitalea dokdonensis DOKDO 023 that contains proton- and sodium-pumping rhodopsins.</title>
        <authorList>
            <person name="Kwon S.-K."/>
            <person name="Lee H.K."/>
            <person name="Kwak M.-J."/>
            <person name="Kim J.F."/>
        </authorList>
    </citation>
    <scope>NUCLEOTIDE SEQUENCE [LARGE SCALE GENOMIC DNA]</scope>
    <source>
        <strain evidence="1 2">DOKDO 023</strain>
    </source>
</reference>
<dbReference type="PANTHER" id="PTHR35866">
    <property type="entry name" value="PUTATIVE-RELATED"/>
    <property type="match status" value="1"/>
</dbReference>
<dbReference type="STRING" id="1300341.I595_2752"/>
<dbReference type="Pfam" id="PF03692">
    <property type="entry name" value="CxxCxxCC"/>
    <property type="match status" value="1"/>
</dbReference>
<dbReference type="InterPro" id="IPR005358">
    <property type="entry name" value="Puta_zinc/iron-chelating_dom"/>
</dbReference>
<protein>
    <recommendedName>
        <fullName evidence="3">Fe-S oxidoreductase</fullName>
    </recommendedName>
</protein>
<keyword evidence="2" id="KW-1185">Reference proteome</keyword>
<organism evidence="1 2">
    <name type="scientific">Croceitalea dokdonensis DOKDO 023</name>
    <dbReference type="NCBI Taxonomy" id="1300341"/>
    <lineage>
        <taxon>Bacteria</taxon>
        <taxon>Pseudomonadati</taxon>
        <taxon>Bacteroidota</taxon>
        <taxon>Flavobacteriia</taxon>
        <taxon>Flavobacteriales</taxon>
        <taxon>Flavobacteriaceae</taxon>
        <taxon>Croceitalea</taxon>
    </lineage>
</organism>
<sequence>MLLFFRFVGMQEELSQLPGRAKEKHHENTKFFAKLKKRPPKQLDYLMQELHNDEFDRTDCLRCANCCKTTGPLFTNADVERIAKHLKMKPAAFIKTYLRIDEENDLVLQQLPCPFLGADNFCSIYAVRPKACRQFPHTNRKKFQNISKLTLKNVAICPAAYHIVEAMKKRISI</sequence>